<organism evidence="2 3">
    <name type="scientific">Brassica cretica</name>
    <name type="common">Mustard</name>
    <dbReference type="NCBI Taxonomy" id="69181"/>
    <lineage>
        <taxon>Eukaryota</taxon>
        <taxon>Viridiplantae</taxon>
        <taxon>Streptophyta</taxon>
        <taxon>Embryophyta</taxon>
        <taxon>Tracheophyta</taxon>
        <taxon>Spermatophyta</taxon>
        <taxon>Magnoliopsida</taxon>
        <taxon>eudicotyledons</taxon>
        <taxon>Gunneridae</taxon>
        <taxon>Pentapetalae</taxon>
        <taxon>rosids</taxon>
        <taxon>malvids</taxon>
        <taxon>Brassicales</taxon>
        <taxon>Brassicaceae</taxon>
        <taxon>Brassiceae</taxon>
        <taxon>Brassica</taxon>
    </lineage>
</organism>
<name>A0A8S9R748_BRACR</name>
<dbReference type="AlphaFoldDB" id="A0A8S9R748"/>
<gene>
    <name evidence="2" type="ORF">F2Q69_00013069</name>
</gene>
<evidence type="ECO:0000313" key="3">
    <source>
        <dbReference type="Proteomes" id="UP000712600"/>
    </source>
</evidence>
<feature type="region of interest" description="Disordered" evidence="1">
    <location>
        <begin position="1"/>
        <end position="35"/>
    </location>
</feature>
<dbReference type="EMBL" id="QGKX02000996">
    <property type="protein sequence ID" value="KAF3558321.1"/>
    <property type="molecule type" value="Genomic_DNA"/>
</dbReference>
<feature type="compositionally biased region" description="Polar residues" evidence="1">
    <location>
        <begin position="57"/>
        <end position="66"/>
    </location>
</feature>
<feature type="compositionally biased region" description="Basic and acidic residues" evidence="1">
    <location>
        <begin position="308"/>
        <end position="317"/>
    </location>
</feature>
<feature type="region of interest" description="Disordered" evidence="1">
    <location>
        <begin position="258"/>
        <end position="281"/>
    </location>
</feature>
<feature type="compositionally biased region" description="Basic residues" evidence="1">
    <location>
        <begin position="295"/>
        <end position="305"/>
    </location>
</feature>
<evidence type="ECO:0000256" key="1">
    <source>
        <dbReference type="SAM" id="MobiDB-lite"/>
    </source>
</evidence>
<accession>A0A8S9R748</accession>
<feature type="region of interest" description="Disordered" evidence="1">
    <location>
        <begin position="295"/>
        <end position="340"/>
    </location>
</feature>
<feature type="region of interest" description="Disordered" evidence="1">
    <location>
        <begin position="50"/>
        <end position="76"/>
    </location>
</feature>
<feature type="compositionally biased region" description="Basic and acidic residues" evidence="1">
    <location>
        <begin position="1"/>
        <end position="11"/>
    </location>
</feature>
<feature type="region of interest" description="Disordered" evidence="1">
    <location>
        <begin position="698"/>
        <end position="722"/>
    </location>
</feature>
<comment type="caution">
    <text evidence="2">The sequence shown here is derived from an EMBL/GenBank/DDBJ whole genome shotgun (WGS) entry which is preliminary data.</text>
</comment>
<reference evidence="2" key="1">
    <citation type="submission" date="2019-12" db="EMBL/GenBank/DDBJ databases">
        <title>Genome sequencing and annotation of Brassica cretica.</title>
        <authorList>
            <person name="Studholme D.J."/>
            <person name="Sarris P."/>
        </authorList>
    </citation>
    <scope>NUCLEOTIDE SEQUENCE</scope>
    <source>
        <strain evidence="2">PFS-109/04</strain>
        <tissue evidence="2">Leaf</tissue>
    </source>
</reference>
<evidence type="ECO:0000313" key="2">
    <source>
        <dbReference type="EMBL" id="KAF3558321.1"/>
    </source>
</evidence>
<sequence length="779" mass="89833">MPSSTRSDKETQLLFSPDTASLERSIRKEARSSSIENNACSLLVSRQPPLTHALVPSTDTRSPPSTEDTHLPSTDILHPTSIDTSVRTSIDTEPRDIVTTLILVRDKRGDLYDQKCHLRNATVVKEEKQQEGHFEVESLMSFGGSHWCRSTPSQEHRSTKVIKNRLTSSPGHRSTTPTESTASCNAVRIITHEEFAAKHPHPASLVYVKIDRHADPAIDQHQETAIDRQPPAPIDRRAPIMYRVHIPKIDVARLNALRPKPKPSENPPEAVRTPSEDETDSMEVYRVPTGRTLRRRKEKVAKHLTRGANEREKESFQKRIAQKKSTDAEEEESVDNSPEYWENHCHNPILAVNDAPPETRKDLYDVEYRKKGILVYKFCPLKPEIQHKWKQIHFLQKPVEKELASAESVEQTDERRSTSRYRSRSTDPRRNCSILTSPHRSIDVKNSAEELLTFLEPKNSTGKRKMSMESTEMIRDVQEMWMDTSLMCLRRRSESYWKELHEMSTTTSVFQNMLAHSHKPSKYQRSTPRRDHEIFYGICGEQEKNKEDFQMKLDGVYYPLNDNISWLTTCMEEMRQDIARIQRATDVSRSTSIDRHRLPSINTRLQASIDNHLPASVDDNPPHSHTMKSQPDFHTREEIDQLVEGIYRALETTEERLDRRCDDIYFPMDLSISALTSKVEAIQGELVEIQSYIARRPESSASIDRRNNKSTDTHRKTSVDDVTNRGRLVQKVTSDMSNTHNREEEISADTYATAMRHQFYLESLGDRLKKIEDSMAQRR</sequence>
<dbReference type="Proteomes" id="UP000712600">
    <property type="component" value="Unassembled WGS sequence"/>
</dbReference>
<proteinExistence type="predicted"/>
<feature type="region of interest" description="Disordered" evidence="1">
    <location>
        <begin position="404"/>
        <end position="431"/>
    </location>
</feature>
<protein>
    <submittedName>
        <fullName evidence="2">Uncharacterized protein</fullName>
    </submittedName>
</protein>